<evidence type="ECO:0000313" key="2">
    <source>
        <dbReference type="Proteomes" id="UP000078512"/>
    </source>
</evidence>
<dbReference type="STRING" id="1314771.A0A197KF95"/>
<name>A0A197KF95_9FUNG</name>
<gene>
    <name evidence="1" type="ORF">K457DRAFT_160230</name>
</gene>
<dbReference type="EMBL" id="KV442011">
    <property type="protein sequence ID" value="OAQ36392.1"/>
    <property type="molecule type" value="Genomic_DNA"/>
</dbReference>
<reference evidence="1 2" key="1">
    <citation type="submission" date="2016-05" db="EMBL/GenBank/DDBJ databases">
        <title>Genome sequencing reveals origins of a unique bacterial endosymbiosis in the earliest lineages of terrestrial Fungi.</title>
        <authorList>
            <consortium name="DOE Joint Genome Institute"/>
            <person name="Uehling J."/>
            <person name="Gryganskyi A."/>
            <person name="Hameed K."/>
            <person name="Tschaplinski T."/>
            <person name="Misztal P."/>
            <person name="Wu S."/>
            <person name="Desiro A."/>
            <person name="Vande Pol N."/>
            <person name="Du Z.-Y."/>
            <person name="Zienkiewicz A."/>
            <person name="Zienkiewicz K."/>
            <person name="Morin E."/>
            <person name="Tisserant E."/>
            <person name="Splivallo R."/>
            <person name="Hainaut M."/>
            <person name="Henrissat B."/>
            <person name="Ohm R."/>
            <person name="Kuo A."/>
            <person name="Yan J."/>
            <person name="Lipzen A."/>
            <person name="Nolan M."/>
            <person name="Labutti K."/>
            <person name="Barry K."/>
            <person name="Goldstein A."/>
            <person name="Labbe J."/>
            <person name="Schadt C."/>
            <person name="Tuskan G."/>
            <person name="Grigoriev I."/>
            <person name="Martin F."/>
            <person name="Vilgalys R."/>
            <person name="Bonito G."/>
        </authorList>
    </citation>
    <scope>NUCLEOTIDE SEQUENCE [LARGE SCALE GENOMIC DNA]</scope>
    <source>
        <strain evidence="1 2">AG-77</strain>
    </source>
</reference>
<dbReference type="OrthoDB" id="61900at2759"/>
<dbReference type="AlphaFoldDB" id="A0A197KF95"/>
<sequence>MEATTAVQDLYRAFRVAERAWIHSQERTTSATIQLEDCSLHYGEFAFLLAGLKPCLLLQLPTPAMTTAFFHNVLVPQVMHHPAYKILSTKTSPTNVRGQGLECRLITRDVRSPEMSLQGYVLLWSSTTIESHPKAASIQGSIDLLCPTTTGETRPAMISEQDLAVMLDIPGRLPSSEAEIRAMVEVSYWHQDDSTVDSSPVLLTAFAAQPDQIPAIQTHFKKYRDSVHGLFDMTLKLHVQAMADP</sequence>
<dbReference type="Proteomes" id="UP000078512">
    <property type="component" value="Unassembled WGS sequence"/>
</dbReference>
<organism evidence="1 2">
    <name type="scientific">Linnemannia elongata AG-77</name>
    <dbReference type="NCBI Taxonomy" id="1314771"/>
    <lineage>
        <taxon>Eukaryota</taxon>
        <taxon>Fungi</taxon>
        <taxon>Fungi incertae sedis</taxon>
        <taxon>Mucoromycota</taxon>
        <taxon>Mortierellomycotina</taxon>
        <taxon>Mortierellomycetes</taxon>
        <taxon>Mortierellales</taxon>
        <taxon>Mortierellaceae</taxon>
        <taxon>Linnemannia</taxon>
    </lineage>
</organism>
<proteinExistence type="predicted"/>
<protein>
    <submittedName>
        <fullName evidence="1">Uncharacterized protein</fullName>
    </submittedName>
</protein>
<accession>A0A197KF95</accession>
<keyword evidence="2" id="KW-1185">Reference proteome</keyword>
<evidence type="ECO:0000313" key="1">
    <source>
        <dbReference type="EMBL" id="OAQ36392.1"/>
    </source>
</evidence>